<comment type="function">
    <text evidence="12">Involved in the active translocation of vitamin B12 (cyanocobalamin) across the outer membrane to the periplasmic space. It derives its energy for transport by interacting with the trans-periplasmic membrane protein TonB.</text>
</comment>
<feature type="binding site" evidence="12">
    <location>
        <position position="248"/>
    </location>
    <ligand>
        <name>Ca(2+)</name>
        <dbReference type="ChEBI" id="CHEBI:29108"/>
        <label>2</label>
    </ligand>
</feature>
<feature type="domain" description="TonB-dependent receptor plug" evidence="17">
    <location>
        <begin position="41"/>
        <end position="147"/>
    </location>
</feature>
<feature type="domain" description="TonB-dependent receptor-like beta-barrel" evidence="16">
    <location>
        <begin position="163"/>
        <end position="597"/>
    </location>
</feature>
<keyword evidence="19" id="KW-1185">Reference proteome</keyword>
<dbReference type="AlphaFoldDB" id="A0A317PTR5"/>
<feature type="chain" id="PRO_5016470640" description="Vitamin B12 transporter BtuB" evidence="12">
    <location>
        <begin position="22"/>
        <end position="623"/>
    </location>
</feature>
<keyword evidence="8 12" id="KW-0798">TonB box</keyword>
<organism evidence="18 19">
    <name type="scientific">Mangrovibacter plantisponsor</name>
    <dbReference type="NCBI Taxonomy" id="451513"/>
    <lineage>
        <taxon>Bacteria</taxon>
        <taxon>Pseudomonadati</taxon>
        <taxon>Pseudomonadota</taxon>
        <taxon>Gammaproteobacteria</taxon>
        <taxon>Enterobacterales</taxon>
        <taxon>Enterobacteriaceae</taxon>
        <taxon>Mangrovibacter</taxon>
    </lineage>
</organism>
<keyword evidence="2 12" id="KW-0813">Transport</keyword>
<sequence length="623" mass="69647" precursor="true">MMIKKLSLLTAASVTAFSAWSQDNQSNTMVVTASRFQQPVSSVLAPTEVITREEINKWQAKTLNDVMRRLPGVDIAQYGGMGQTSSMYIRGTSASHVLVLIDGVPVARPGISNTVDFNQIPLSLVQRVEYIRGPRSSVYGSGAIGGVINIITQDDNAKSQINVGTGSKGFQQYDGAWRQRFDNTVATLAGSYQSTKGFNVQPGSTWSHDNDRDGWRSKSFWGGLQHQFNENLDGFIRGYGYSNNTDYDLGSAPYSAAYSADEEQLYSRSFDAGMHFNSGIYSSQLIASYQKEKDYNYSSIYGRYNDGTSLDQIEQRNIQWGNNIVVGHGSVSAGVDWQQQRLRSSDTTVSDTYKRDNTGIYLTGQQQVGDFTLEASGRSDHDEQLGWHSTWQSALGWEFVDGYRASVSYGTAFLAPSLGQEFGSTRFGIAANPDLKPEESRQWEFGLEGLSGPVDWRLSAYREEIRNLITYYTDPVTYDGAYANIDSATIKGIEWTGSVDTGIFTHRVTLQYMDPRNDQNGEVLARRAKRQAKYQLDWTMFDVGMDVSWQYYGKRYDNNSSDYNPSQQILPSYSTVDIAASYPVTSHLTVRGKIANLFDKNYETAYGYQTAGREYYLSGSYTF</sequence>
<dbReference type="GO" id="GO:0046872">
    <property type="term" value="F:metal ion binding"/>
    <property type="evidence" value="ECO:0007669"/>
    <property type="project" value="UniProtKB-KW"/>
</dbReference>
<dbReference type="InterPro" id="IPR036942">
    <property type="entry name" value="Beta-barrel_TonB_sf"/>
</dbReference>
<gene>
    <name evidence="12" type="primary">btuB</name>
    <name evidence="18" type="ORF">DES37_1132</name>
</gene>
<evidence type="ECO:0000259" key="16">
    <source>
        <dbReference type="Pfam" id="PF00593"/>
    </source>
</evidence>
<dbReference type="InterPro" id="IPR039426">
    <property type="entry name" value="TonB-dep_rcpt-like"/>
</dbReference>
<evidence type="ECO:0000256" key="4">
    <source>
        <dbReference type="ARBA" id="ARBA00022692"/>
    </source>
</evidence>
<dbReference type="SUPFAM" id="SSF56935">
    <property type="entry name" value="Porins"/>
    <property type="match status" value="1"/>
</dbReference>
<name>A0A317PTR5_9ENTR</name>
<evidence type="ECO:0000256" key="13">
    <source>
        <dbReference type="PROSITE-ProRule" id="PRU01360"/>
    </source>
</evidence>
<evidence type="ECO:0000256" key="3">
    <source>
        <dbReference type="ARBA" id="ARBA00022452"/>
    </source>
</evidence>
<dbReference type="Pfam" id="PF00593">
    <property type="entry name" value="TonB_dep_Rec_b-barrel"/>
    <property type="match status" value="1"/>
</dbReference>
<evidence type="ECO:0000313" key="18">
    <source>
        <dbReference type="EMBL" id="PWW05300.1"/>
    </source>
</evidence>
<dbReference type="GO" id="GO:0009279">
    <property type="term" value="C:cell outer membrane"/>
    <property type="evidence" value="ECO:0007669"/>
    <property type="project" value="UniProtKB-SubCell"/>
</dbReference>
<keyword evidence="10 12" id="KW-0472">Membrane</keyword>
<feature type="binding site" evidence="12">
    <location>
        <position position="211"/>
    </location>
    <ligand>
        <name>Ca(2+)</name>
        <dbReference type="ChEBI" id="CHEBI:29108"/>
        <label>2</label>
    </ligand>
</feature>
<evidence type="ECO:0000256" key="1">
    <source>
        <dbReference type="ARBA" id="ARBA00004571"/>
    </source>
</evidence>
<keyword evidence="6 12" id="KW-0106">Calcium</keyword>
<dbReference type="NCBIfam" id="NF007926">
    <property type="entry name" value="PRK10641.1"/>
    <property type="match status" value="1"/>
</dbReference>
<evidence type="ECO:0000256" key="14">
    <source>
        <dbReference type="PROSITE-ProRule" id="PRU10143"/>
    </source>
</evidence>
<evidence type="ECO:0000256" key="9">
    <source>
        <dbReference type="ARBA" id="ARBA00023114"/>
    </source>
</evidence>
<dbReference type="GO" id="GO:0006811">
    <property type="term" value="P:monoatomic ion transport"/>
    <property type="evidence" value="ECO:0007669"/>
    <property type="project" value="UniProtKB-KW"/>
</dbReference>
<keyword evidence="9 12" id="KW-0626">Porin</keyword>
<feature type="binding site" evidence="12">
    <location>
        <position position="247"/>
    </location>
    <ligand>
        <name>Ca(2+)</name>
        <dbReference type="ChEBI" id="CHEBI:29108"/>
        <label>2</label>
    </ligand>
</feature>
<dbReference type="PROSITE" id="PS01156">
    <property type="entry name" value="TONB_DEPENDENT_REC_2"/>
    <property type="match status" value="1"/>
</dbReference>
<evidence type="ECO:0000256" key="15">
    <source>
        <dbReference type="PROSITE-ProRule" id="PRU10144"/>
    </source>
</evidence>
<dbReference type="Proteomes" id="UP000246744">
    <property type="component" value="Unassembled WGS sequence"/>
</dbReference>
<protein>
    <recommendedName>
        <fullName evidence="12">Vitamin B12 transporter BtuB</fullName>
    </recommendedName>
    <alternativeName>
        <fullName evidence="12">Cobalamin receptor</fullName>
    </alternativeName>
    <alternativeName>
        <fullName evidence="12">Outer membrane cobalamin translocator</fullName>
    </alternativeName>
</protein>
<feature type="binding site" evidence="12">
    <location>
        <position position="526"/>
    </location>
    <ligand>
        <name>cyanocob(III)alamin</name>
        <dbReference type="ChEBI" id="CHEBI:17439"/>
    </ligand>
</feature>
<dbReference type="GO" id="GO:0046930">
    <property type="term" value="C:pore complex"/>
    <property type="evidence" value="ECO:0007669"/>
    <property type="project" value="UniProtKB-KW"/>
</dbReference>
<dbReference type="InterPro" id="IPR010101">
    <property type="entry name" value="B12_transptr_BtuB"/>
</dbReference>
<feature type="short sequence motif" description="TonB C-terminal box" evidence="12 15">
    <location>
        <begin position="606"/>
        <end position="623"/>
    </location>
</feature>
<keyword evidence="5 12" id="KW-0732">Signal</keyword>
<feature type="binding site" evidence="12">
    <location>
        <position position="213"/>
    </location>
    <ligand>
        <name>Ca(2+)</name>
        <dbReference type="ChEBI" id="CHEBI:29108"/>
        <label>2</label>
    </ligand>
</feature>
<feature type="binding site" evidence="12">
    <location>
        <position position="86"/>
    </location>
    <ligand>
        <name>cyanocob(III)alamin</name>
        <dbReference type="ChEBI" id="CHEBI:17439"/>
    </ligand>
</feature>
<evidence type="ECO:0000256" key="12">
    <source>
        <dbReference type="HAMAP-Rule" id="MF_01531"/>
    </source>
</evidence>
<dbReference type="PANTHER" id="PTHR30069">
    <property type="entry name" value="TONB-DEPENDENT OUTER MEMBRANE RECEPTOR"/>
    <property type="match status" value="1"/>
</dbReference>
<dbReference type="InterPro" id="IPR037066">
    <property type="entry name" value="Plug_dom_sf"/>
</dbReference>
<dbReference type="InterPro" id="IPR010917">
    <property type="entry name" value="TonB_rcpt_CS"/>
</dbReference>
<keyword evidence="11 12" id="KW-0998">Cell outer membrane</keyword>
<comment type="subcellular location">
    <subcellularLocation>
        <location evidence="1 12 13">Cell outer membrane</location>
        <topology evidence="1 12 13">Multi-pass membrane protein</topology>
    </subcellularLocation>
</comment>
<evidence type="ECO:0000256" key="2">
    <source>
        <dbReference type="ARBA" id="ARBA00022448"/>
    </source>
</evidence>
<keyword evidence="3 12" id="KW-1134">Transmembrane beta strand</keyword>
<dbReference type="EMBL" id="QGTS01000013">
    <property type="protein sequence ID" value="PWW05300.1"/>
    <property type="molecule type" value="Genomic_DNA"/>
</dbReference>
<dbReference type="PROSITE" id="PS00430">
    <property type="entry name" value="TONB_DEPENDENT_REC_1"/>
    <property type="match status" value="1"/>
</dbReference>
<feature type="binding site" evidence="12">
    <location>
        <position position="252"/>
    </location>
    <ligand>
        <name>cyanocob(III)alamin</name>
        <dbReference type="ChEBI" id="CHEBI:17439"/>
    </ligand>
</feature>
<feature type="binding site" evidence="12">
    <location>
        <position position="199"/>
    </location>
    <ligand>
        <name>Ca(2+)</name>
        <dbReference type="ChEBI" id="CHEBI:29108"/>
        <label>1</label>
    </ligand>
</feature>
<evidence type="ECO:0000256" key="6">
    <source>
        <dbReference type="ARBA" id="ARBA00022837"/>
    </source>
</evidence>
<evidence type="ECO:0000256" key="5">
    <source>
        <dbReference type="ARBA" id="ARBA00022729"/>
    </source>
</evidence>
<feature type="short sequence motif" description="TonB box" evidence="12">
    <location>
        <begin position="27"/>
        <end position="34"/>
    </location>
</feature>
<evidence type="ECO:0000256" key="8">
    <source>
        <dbReference type="ARBA" id="ARBA00023077"/>
    </source>
</evidence>
<dbReference type="Gene3D" id="2.40.170.20">
    <property type="entry name" value="TonB-dependent receptor, beta-barrel domain"/>
    <property type="match status" value="1"/>
</dbReference>
<feature type="binding site" evidence="12">
    <location>
        <begin position="111"/>
        <end position="112"/>
    </location>
    <ligand>
        <name>cyanocob(III)alamin</name>
        <dbReference type="ChEBI" id="CHEBI:17439"/>
    </ligand>
</feature>
<reference evidence="18 19" key="1">
    <citation type="submission" date="2018-05" db="EMBL/GenBank/DDBJ databases">
        <title>Genomic Encyclopedia of Type Strains, Phase IV (KMG-IV): sequencing the most valuable type-strain genomes for metagenomic binning, comparative biology and taxonomic classification.</title>
        <authorList>
            <person name="Goeker M."/>
        </authorList>
    </citation>
    <scope>NUCLEOTIDE SEQUENCE [LARGE SCALE GENOMIC DNA]</scope>
    <source>
        <strain evidence="18 19">DSM 19579</strain>
    </source>
</reference>
<feature type="binding site" evidence="12">
    <location>
        <position position="261"/>
    </location>
    <ligand>
        <name>Ca(2+)</name>
        <dbReference type="ChEBI" id="CHEBI:29108"/>
        <label>2</label>
    </ligand>
</feature>
<accession>A0A317PTR5</accession>
<dbReference type="GO" id="GO:0015420">
    <property type="term" value="F:ABC-type vitamin B12 transporter activity"/>
    <property type="evidence" value="ECO:0007669"/>
    <property type="project" value="InterPro"/>
</dbReference>
<comment type="caution">
    <text evidence="12">Lacks conserved residue(s) required for the propagation of feature annotation.</text>
</comment>
<proteinExistence type="inferred from homology"/>
<dbReference type="Pfam" id="PF07715">
    <property type="entry name" value="Plug"/>
    <property type="match status" value="1"/>
</dbReference>
<evidence type="ECO:0000259" key="17">
    <source>
        <dbReference type="Pfam" id="PF07715"/>
    </source>
</evidence>
<comment type="similarity">
    <text evidence="12">Belongs to the TonB-dependent receptor family. BtuB (TC 1.B.14.3.1) subfamily.</text>
</comment>
<evidence type="ECO:0000256" key="10">
    <source>
        <dbReference type="ARBA" id="ARBA00023136"/>
    </source>
</evidence>
<evidence type="ECO:0000256" key="7">
    <source>
        <dbReference type="ARBA" id="ARBA00023065"/>
    </source>
</evidence>
<feature type="binding site" evidence="12">
    <location>
        <position position="309"/>
    </location>
    <ligand>
        <name>cyanocob(III)alamin</name>
        <dbReference type="ChEBI" id="CHEBI:17439"/>
    </ligand>
</feature>
<dbReference type="InterPro" id="IPR000531">
    <property type="entry name" value="Beta-barrel_TonB"/>
</dbReference>
<dbReference type="FunFam" id="2.170.130.10:FF:000002">
    <property type="entry name" value="Vitamin B12 transporter BtuB"/>
    <property type="match status" value="1"/>
</dbReference>
<dbReference type="PROSITE" id="PS52016">
    <property type="entry name" value="TONB_DEPENDENT_REC_3"/>
    <property type="match status" value="1"/>
</dbReference>
<evidence type="ECO:0000313" key="19">
    <source>
        <dbReference type="Proteomes" id="UP000246744"/>
    </source>
</evidence>
<keyword evidence="12" id="KW-0479">Metal-binding</keyword>
<feature type="signal peptide" evidence="12">
    <location>
        <begin position="1"/>
        <end position="21"/>
    </location>
</feature>
<evidence type="ECO:0000256" key="11">
    <source>
        <dbReference type="ARBA" id="ARBA00023237"/>
    </source>
</evidence>
<dbReference type="GO" id="GO:0015288">
    <property type="term" value="F:porin activity"/>
    <property type="evidence" value="ECO:0007669"/>
    <property type="project" value="UniProtKB-KW"/>
</dbReference>
<dbReference type="InterPro" id="IPR010916">
    <property type="entry name" value="TonB_box_CS"/>
</dbReference>
<keyword evidence="4 12" id="KW-0812">Transmembrane</keyword>
<dbReference type="Gene3D" id="2.170.130.10">
    <property type="entry name" value="TonB-dependent receptor, plug domain"/>
    <property type="match status" value="1"/>
</dbReference>
<dbReference type="PANTHER" id="PTHR30069:SF53">
    <property type="entry name" value="COLICIN I RECEPTOR-RELATED"/>
    <property type="match status" value="1"/>
</dbReference>
<dbReference type="NCBIfam" id="TIGR01779">
    <property type="entry name" value="TonB-B12"/>
    <property type="match status" value="1"/>
</dbReference>
<keyword evidence="7 12" id="KW-0406">Ion transport</keyword>
<feature type="binding site" evidence="12">
    <location>
        <position position="213"/>
    </location>
    <ligand>
        <name>Ca(2+)</name>
        <dbReference type="ChEBI" id="CHEBI:29108"/>
        <label>1</label>
    </ligand>
</feature>
<dbReference type="HAMAP" id="MF_01531">
    <property type="entry name" value="BtuB"/>
    <property type="match status" value="1"/>
</dbReference>
<feature type="binding site" evidence="12">
    <location>
        <position position="211"/>
    </location>
    <ligand>
        <name>Ca(2+)</name>
        <dbReference type="ChEBI" id="CHEBI:29108"/>
        <label>1</label>
    </ligand>
</feature>
<comment type="caution">
    <text evidence="18">The sequence shown here is derived from an EMBL/GenBank/DDBJ whole genome shotgun (WGS) entry which is preliminary data.</text>
</comment>
<feature type="binding site" evidence="12">
    <location>
        <position position="248"/>
    </location>
    <ligand>
        <name>Ca(2+)</name>
        <dbReference type="ChEBI" id="CHEBI:29108"/>
        <label>1</label>
    </ligand>
</feature>
<dbReference type="CDD" id="cd01347">
    <property type="entry name" value="ligand_gated_channel"/>
    <property type="match status" value="1"/>
</dbReference>
<feature type="short sequence motif" description="TonB box" evidence="14">
    <location>
        <begin position="28"/>
        <end position="34"/>
    </location>
</feature>
<dbReference type="InterPro" id="IPR012910">
    <property type="entry name" value="Plug_dom"/>
</dbReference>